<protein>
    <submittedName>
        <fullName evidence="2">Uncharacterized protein</fullName>
    </submittedName>
</protein>
<keyword evidence="1" id="KW-1133">Transmembrane helix</keyword>
<keyword evidence="3" id="KW-1185">Reference proteome</keyword>
<dbReference type="EMBL" id="JAIGNO010000003">
    <property type="protein sequence ID" value="MBX7482213.1"/>
    <property type="molecule type" value="Genomic_DNA"/>
</dbReference>
<organism evidence="2 3">
    <name type="scientific">Qipengyuania qiaonensis</name>
    <dbReference type="NCBI Taxonomy" id="2867240"/>
    <lineage>
        <taxon>Bacteria</taxon>
        <taxon>Pseudomonadati</taxon>
        <taxon>Pseudomonadota</taxon>
        <taxon>Alphaproteobacteria</taxon>
        <taxon>Sphingomonadales</taxon>
        <taxon>Erythrobacteraceae</taxon>
        <taxon>Qipengyuania</taxon>
    </lineage>
</organism>
<evidence type="ECO:0000313" key="3">
    <source>
        <dbReference type="Proteomes" id="UP000755104"/>
    </source>
</evidence>
<accession>A0ABS7J4F0</accession>
<comment type="caution">
    <text evidence="2">The sequence shown here is derived from an EMBL/GenBank/DDBJ whole genome shotgun (WGS) entry which is preliminary data.</text>
</comment>
<dbReference type="RefSeq" id="WP_221557122.1">
    <property type="nucleotide sequence ID" value="NZ_JAIGNO010000003.1"/>
</dbReference>
<gene>
    <name evidence="2" type="ORF">K3174_06695</name>
</gene>
<reference evidence="2 3" key="1">
    <citation type="submission" date="2021-08" db="EMBL/GenBank/DDBJ databases">
        <title>Comparative Genomics Analysis of the Genus Qipengyuania Reveals Extensive Genetic Diversity and Metabolic Versatility, Including the Description of Fifteen Novel Species.</title>
        <authorList>
            <person name="Liu Y."/>
        </authorList>
    </citation>
    <scope>NUCLEOTIDE SEQUENCE [LARGE SCALE GENOMIC DNA]</scope>
    <source>
        <strain evidence="2 3">6D47A</strain>
    </source>
</reference>
<feature type="transmembrane region" description="Helical" evidence="1">
    <location>
        <begin position="44"/>
        <end position="63"/>
    </location>
</feature>
<keyword evidence="1" id="KW-0472">Membrane</keyword>
<dbReference type="Proteomes" id="UP000755104">
    <property type="component" value="Unassembled WGS sequence"/>
</dbReference>
<proteinExistence type="predicted"/>
<name>A0ABS7J4F0_9SPHN</name>
<evidence type="ECO:0000313" key="2">
    <source>
        <dbReference type="EMBL" id="MBX7482213.1"/>
    </source>
</evidence>
<sequence length="65" mass="7235">MELVKAVPLGAILTFVVALLIGSQGSKGGELAIFHVEIYSYDFWWSWPLFFGGTALAWGIMMLQR</sequence>
<evidence type="ECO:0000256" key="1">
    <source>
        <dbReference type="SAM" id="Phobius"/>
    </source>
</evidence>
<keyword evidence="1" id="KW-0812">Transmembrane</keyword>